<feature type="transmembrane region" description="Helical" evidence="6">
    <location>
        <begin position="6"/>
        <end position="23"/>
    </location>
</feature>
<dbReference type="InterPro" id="IPR038078">
    <property type="entry name" value="PhoU-like_sf"/>
</dbReference>
<dbReference type="PANTHER" id="PTHR10010:SF46">
    <property type="entry name" value="SODIUM-DEPENDENT PHOSPHATE TRANSPORT PROTEIN 2B"/>
    <property type="match status" value="1"/>
</dbReference>
<evidence type="ECO:0000256" key="5">
    <source>
        <dbReference type="ARBA" id="ARBA00023136"/>
    </source>
</evidence>
<feature type="transmembrane region" description="Helical" evidence="6">
    <location>
        <begin position="180"/>
        <end position="203"/>
    </location>
</feature>
<evidence type="ECO:0000256" key="1">
    <source>
        <dbReference type="ARBA" id="ARBA00004651"/>
    </source>
</evidence>
<evidence type="ECO:0000256" key="3">
    <source>
        <dbReference type="ARBA" id="ARBA00022692"/>
    </source>
</evidence>
<feature type="transmembrane region" description="Helical" evidence="6">
    <location>
        <begin position="97"/>
        <end position="126"/>
    </location>
</feature>
<proteinExistence type="predicted"/>
<keyword evidence="9" id="KW-1185">Reference proteome</keyword>
<dbReference type="PANTHER" id="PTHR10010">
    <property type="entry name" value="SOLUTE CARRIER FAMILY 34 SODIUM PHOSPHATE , MEMBER 2-RELATED"/>
    <property type="match status" value="1"/>
</dbReference>
<keyword evidence="5 6" id="KW-0472">Membrane</keyword>
<comment type="subcellular location">
    <subcellularLocation>
        <location evidence="1">Cell membrane</location>
        <topology evidence="1">Multi-pass membrane protein</topology>
    </subcellularLocation>
</comment>
<dbReference type="Proteomes" id="UP000324738">
    <property type="component" value="Unassembled WGS sequence"/>
</dbReference>
<feature type="transmembrane region" description="Helical" evidence="6">
    <location>
        <begin position="52"/>
        <end position="77"/>
    </location>
</feature>
<keyword evidence="4 6" id="KW-1133">Transmembrane helix</keyword>
<evidence type="ECO:0000256" key="4">
    <source>
        <dbReference type="ARBA" id="ARBA00022989"/>
    </source>
</evidence>
<dbReference type="Gene3D" id="1.20.58.220">
    <property type="entry name" value="Phosphate transport system protein phou homolog 2, domain 2"/>
    <property type="match status" value="1"/>
</dbReference>
<feature type="domain" description="PhoU" evidence="7">
    <location>
        <begin position="349"/>
        <end position="428"/>
    </location>
</feature>
<evidence type="ECO:0000313" key="8">
    <source>
        <dbReference type="EMBL" id="KAA0971844.1"/>
    </source>
</evidence>
<keyword evidence="2" id="KW-1003">Cell membrane</keyword>
<dbReference type="OrthoDB" id="5778511at2"/>
<evidence type="ECO:0000256" key="2">
    <source>
        <dbReference type="ARBA" id="ARBA00022475"/>
    </source>
</evidence>
<dbReference type="RefSeq" id="WP_149296959.1">
    <property type="nucleotide sequence ID" value="NZ_VTWH01000001.1"/>
</dbReference>
<dbReference type="GO" id="GO:0005436">
    <property type="term" value="F:sodium:phosphate symporter activity"/>
    <property type="evidence" value="ECO:0007669"/>
    <property type="project" value="InterPro"/>
</dbReference>
<sequence>MAPSGTFVLLELLGGIALLLWGVRMVRTGIIRAFGERLNSFLEQRLDGRFKAFSGGLVATAILGSSTAMALIVAGLASSGALNALTGLTLLLGADVGSALVAGVFAAGSSLASELAPVLIASGYLVFSLSREFRPRNLGRVILGLGLMFLALRMVIGATSPLRDATLFHQSLEAVASEPFLALLIGAILAWMFHSTLAVVLLITSFLVSGSLEPAYVLPFILGLNLGGGLPAVAATFDQPAVARRLPLANLFCRGSLALVCFVALKPIGWLVAMVAVPPAYAAISLHVGFNLLAAAIFLPFAPLVIRFVETLVPDVTNESSRFGAPRYLDRDALSSPDAALANAAVETLRMGEILERMLSTVLAALESKKLEPLKEIPQLDATLGAYMKSVHKYIGRIYDGDLAQSEAQRVFAITLCASNLEHAGDVIKLNLAARMKSRIKSGIEFSDDELEQLQDLSAVVYASLRLLPAALSTSDVKASARLAAQKDKFREIEQAIVQQHLVETLGRKRTARGSALFVDLIRDLHRINSHIASAGYPVVAAAGLLNGSRLSDW</sequence>
<dbReference type="GO" id="GO:0005886">
    <property type="term" value="C:plasma membrane"/>
    <property type="evidence" value="ECO:0007669"/>
    <property type="project" value="UniProtKB-SubCell"/>
</dbReference>
<dbReference type="AlphaFoldDB" id="A0A5B0DYH9"/>
<dbReference type="GO" id="GO:0044341">
    <property type="term" value="P:sodium-dependent phosphate transport"/>
    <property type="evidence" value="ECO:0007669"/>
    <property type="project" value="InterPro"/>
</dbReference>
<dbReference type="Pfam" id="PF02690">
    <property type="entry name" value="Na_Pi_cotrans"/>
    <property type="match status" value="2"/>
</dbReference>
<gene>
    <name evidence="8" type="ORF">FPY71_01555</name>
</gene>
<reference evidence="8 9" key="1">
    <citation type="submission" date="2019-08" db="EMBL/GenBank/DDBJ databases">
        <title>Aureimonas fodiniaquatilis sp. nov., isolated from a coal mine wastewater.</title>
        <authorList>
            <person name="Kim W."/>
        </authorList>
    </citation>
    <scope>NUCLEOTIDE SEQUENCE [LARGE SCALE GENOMIC DNA]</scope>
    <source>
        <strain evidence="8 9">CAU 1482</strain>
    </source>
</reference>
<feature type="transmembrane region" description="Helical" evidence="6">
    <location>
        <begin position="138"/>
        <end position="160"/>
    </location>
</feature>
<keyword evidence="3 6" id="KW-0812">Transmembrane</keyword>
<feature type="transmembrane region" description="Helical" evidence="6">
    <location>
        <begin position="257"/>
        <end position="277"/>
    </location>
</feature>
<organism evidence="8 9">
    <name type="scientific">Aureimonas fodinaquatilis</name>
    <dbReference type="NCBI Taxonomy" id="2565783"/>
    <lineage>
        <taxon>Bacteria</taxon>
        <taxon>Pseudomonadati</taxon>
        <taxon>Pseudomonadota</taxon>
        <taxon>Alphaproteobacteria</taxon>
        <taxon>Hyphomicrobiales</taxon>
        <taxon>Aurantimonadaceae</taxon>
        <taxon>Aureimonas</taxon>
    </lineage>
</organism>
<evidence type="ECO:0000259" key="7">
    <source>
        <dbReference type="Pfam" id="PF01895"/>
    </source>
</evidence>
<name>A0A5B0DYH9_9HYPH</name>
<dbReference type="EMBL" id="VTWH01000001">
    <property type="protein sequence ID" value="KAA0971844.1"/>
    <property type="molecule type" value="Genomic_DNA"/>
</dbReference>
<dbReference type="NCBIfam" id="NF037997">
    <property type="entry name" value="Na_Pi_symport"/>
    <property type="match status" value="1"/>
</dbReference>
<feature type="transmembrane region" description="Helical" evidence="6">
    <location>
        <begin position="215"/>
        <end position="237"/>
    </location>
</feature>
<evidence type="ECO:0000313" key="9">
    <source>
        <dbReference type="Proteomes" id="UP000324738"/>
    </source>
</evidence>
<feature type="transmembrane region" description="Helical" evidence="6">
    <location>
        <begin position="289"/>
        <end position="309"/>
    </location>
</feature>
<accession>A0A5B0DYH9</accession>
<protein>
    <submittedName>
        <fullName evidence="8">Na/Pi cotransporter family protein</fullName>
    </submittedName>
</protein>
<dbReference type="SUPFAM" id="SSF109755">
    <property type="entry name" value="PhoU-like"/>
    <property type="match status" value="1"/>
</dbReference>
<dbReference type="Pfam" id="PF01895">
    <property type="entry name" value="PhoU"/>
    <property type="match status" value="1"/>
</dbReference>
<comment type="caution">
    <text evidence="8">The sequence shown here is derived from an EMBL/GenBank/DDBJ whole genome shotgun (WGS) entry which is preliminary data.</text>
</comment>
<evidence type="ECO:0000256" key="6">
    <source>
        <dbReference type="SAM" id="Phobius"/>
    </source>
</evidence>
<dbReference type="InterPro" id="IPR026022">
    <property type="entry name" value="PhoU_dom"/>
</dbReference>
<dbReference type="InterPro" id="IPR003841">
    <property type="entry name" value="Na/Pi_transpt"/>
</dbReference>